<reference evidence="1 2" key="1">
    <citation type="submission" date="2016-08" db="EMBL/GenBank/DDBJ databases">
        <authorList>
            <person name="Seilhamer J.J."/>
        </authorList>
    </citation>
    <scope>NUCLEOTIDE SEQUENCE [LARGE SCALE GENOMIC DNA]</scope>
    <source>
        <strain evidence="1 2">VC14762</strain>
    </source>
</reference>
<evidence type="ECO:0000313" key="2">
    <source>
        <dbReference type="Proteomes" id="UP000188543"/>
    </source>
</evidence>
<protein>
    <submittedName>
        <fullName evidence="1">Uncharacterized protein</fullName>
    </submittedName>
</protein>
<dbReference type="EMBL" id="MUTJ01000015">
    <property type="protein sequence ID" value="ONU92152.1"/>
    <property type="molecule type" value="Genomic_DNA"/>
</dbReference>
<comment type="caution">
    <text evidence="1">The sequence shown here is derived from an EMBL/GenBank/DDBJ whole genome shotgun (WGS) entry which is preliminary data.</text>
</comment>
<sequence>MAGCAAGEARAIGLALRTIVGRLCPPDRWDALYAKFFSDATSRIPLHVVKAGRAARSAAGTAHCVARSCGVGRKFAGSNARQSRCNGVAEAIGRCIGAPL</sequence>
<gene>
    <name evidence="1" type="ORF">A8E72_04080</name>
</gene>
<accession>A0A1V2WAC6</accession>
<dbReference type="OrthoDB" id="9878464at2"/>
<dbReference type="Proteomes" id="UP000188543">
    <property type="component" value="Unassembled WGS sequence"/>
</dbReference>
<dbReference type="AlphaFoldDB" id="A0A1V2WAC6"/>
<organism evidence="1 2">
    <name type="scientific">Burkholderia cenocepacia</name>
    <dbReference type="NCBI Taxonomy" id="95486"/>
    <lineage>
        <taxon>Bacteria</taxon>
        <taxon>Pseudomonadati</taxon>
        <taxon>Pseudomonadota</taxon>
        <taxon>Betaproteobacteria</taxon>
        <taxon>Burkholderiales</taxon>
        <taxon>Burkholderiaceae</taxon>
        <taxon>Burkholderia</taxon>
        <taxon>Burkholderia cepacia complex</taxon>
    </lineage>
</organism>
<name>A0A1V2WAC6_9BURK</name>
<proteinExistence type="predicted"/>
<evidence type="ECO:0000313" key="1">
    <source>
        <dbReference type="EMBL" id="ONU92152.1"/>
    </source>
</evidence>